<evidence type="ECO:0000256" key="4">
    <source>
        <dbReference type="ARBA" id="ARBA00022729"/>
    </source>
</evidence>
<evidence type="ECO:0000256" key="6">
    <source>
        <dbReference type="ARBA" id="ARBA00022837"/>
    </source>
</evidence>
<feature type="chain" id="PRO_5037783882" description="Feruloyl esterase" evidence="8">
    <location>
        <begin position="23"/>
        <end position="509"/>
    </location>
</feature>
<dbReference type="RefSeq" id="WP_201158185.1">
    <property type="nucleotide sequence ID" value="NZ_NHSD01000303.1"/>
</dbReference>
<evidence type="ECO:0000256" key="3">
    <source>
        <dbReference type="ARBA" id="ARBA00022723"/>
    </source>
</evidence>
<evidence type="ECO:0008006" key="11">
    <source>
        <dbReference type="Google" id="ProtNLM"/>
    </source>
</evidence>
<keyword evidence="7" id="KW-1015">Disulfide bond</keyword>
<dbReference type="SUPFAM" id="SSF53474">
    <property type="entry name" value="alpha/beta-Hydrolases"/>
    <property type="match status" value="1"/>
</dbReference>
<dbReference type="AlphaFoldDB" id="A0A934TMW6"/>
<evidence type="ECO:0000256" key="7">
    <source>
        <dbReference type="ARBA" id="ARBA00023157"/>
    </source>
</evidence>
<dbReference type="EMBL" id="NHSD01000303">
    <property type="protein sequence ID" value="MBK5928421.1"/>
    <property type="molecule type" value="Genomic_DNA"/>
</dbReference>
<organism evidence="9 10">
    <name type="scientific">Rhodobaculum claviforme</name>
    <dbReference type="NCBI Taxonomy" id="1549854"/>
    <lineage>
        <taxon>Bacteria</taxon>
        <taxon>Pseudomonadati</taxon>
        <taxon>Pseudomonadota</taxon>
        <taxon>Alphaproteobacteria</taxon>
        <taxon>Rhodobacterales</taxon>
        <taxon>Paracoccaceae</taxon>
        <taxon>Rhodobaculum</taxon>
    </lineage>
</organism>
<dbReference type="GO" id="GO:0046872">
    <property type="term" value="F:metal ion binding"/>
    <property type="evidence" value="ECO:0007669"/>
    <property type="project" value="UniProtKB-KW"/>
</dbReference>
<keyword evidence="2" id="KW-0719">Serine esterase</keyword>
<reference evidence="9" key="1">
    <citation type="submission" date="2017-05" db="EMBL/GenBank/DDBJ databases">
        <authorList>
            <person name="Imhoff J.F."/>
            <person name="Rahn T."/>
            <person name="Kuenzel S."/>
            <person name="Neulinger S.C."/>
        </authorList>
    </citation>
    <scope>NUCLEOTIDE SEQUENCE</scope>
    <source>
        <strain evidence="9">LMG 28126</strain>
    </source>
</reference>
<comment type="similarity">
    <text evidence="1">Belongs to the tannase family.</text>
</comment>
<dbReference type="GO" id="GO:0052689">
    <property type="term" value="F:carboxylic ester hydrolase activity"/>
    <property type="evidence" value="ECO:0007669"/>
    <property type="project" value="UniProtKB-KW"/>
</dbReference>
<comment type="caution">
    <text evidence="9">The sequence shown here is derived from an EMBL/GenBank/DDBJ whole genome shotgun (WGS) entry which is preliminary data.</text>
</comment>
<evidence type="ECO:0000256" key="5">
    <source>
        <dbReference type="ARBA" id="ARBA00022801"/>
    </source>
</evidence>
<accession>A0A934TMW6</accession>
<keyword evidence="10" id="KW-1185">Reference proteome</keyword>
<dbReference type="InterPro" id="IPR011118">
    <property type="entry name" value="Tannase/feruloyl_esterase"/>
</dbReference>
<dbReference type="Proteomes" id="UP000706333">
    <property type="component" value="Unassembled WGS sequence"/>
</dbReference>
<keyword evidence="3" id="KW-0479">Metal-binding</keyword>
<evidence type="ECO:0000313" key="10">
    <source>
        <dbReference type="Proteomes" id="UP000706333"/>
    </source>
</evidence>
<dbReference type="InterPro" id="IPR029058">
    <property type="entry name" value="AB_hydrolase_fold"/>
</dbReference>
<evidence type="ECO:0000256" key="2">
    <source>
        <dbReference type="ARBA" id="ARBA00022487"/>
    </source>
</evidence>
<sequence length="509" mass="53768">MTTRRAAVPVAIALALATPAAAEESCRALADLRINDVSHLSAVPVAATGDLPAFCAVRGQIRPAISFEIRLPEDWNGGLYMAGCGGFCGQLLSDAPGFVNAMNHGLRRGYAAATMDGGHWGSSSIDARWAHHDRLAEVDWGDRAVRETARLARTVTETFYGDAPSPRIFAGCSTGGRQAQMLALRDPDLFDGILNGAPAMNYTDLVGSWMASVVQANTGPDGGRIIGPGDVALIRDHVLAQCDAADGLEDGLISTPDACTVDWAPIACEAGTNAPCLSAEQVDTLTAWTETGAVTSAGERLYPATVPLGSEAFWGLWLTGFEGGGGALVPLFNQGFLRFMAFREDPGESFGSLDFDFDTHPADLAFMAAIYNADTPDLSGFAEAGGRMITWHGLADAIVPHGKTVDWFERLHATHGDGLEAVNRLFLIPGMDHCGIQPGPGITAAGFDPLTALEDWLETGTAPETLAITRHDADGNVDWSRPVCAWPARTAHDGSGDWRSPDSFACVTD</sequence>
<reference evidence="9" key="2">
    <citation type="journal article" date="2020" name="Microorganisms">
        <title>Osmotic Adaptation and Compatible Solute Biosynthesis of Phototrophic Bacteria as Revealed from Genome Analyses.</title>
        <authorList>
            <person name="Imhoff J.F."/>
            <person name="Rahn T."/>
            <person name="Kunzel S."/>
            <person name="Keller A."/>
            <person name="Neulinger S.C."/>
        </authorList>
    </citation>
    <scope>NUCLEOTIDE SEQUENCE</scope>
    <source>
        <strain evidence="9">LMG 28126</strain>
    </source>
</reference>
<dbReference type="Gene3D" id="3.40.50.1820">
    <property type="entry name" value="alpha/beta hydrolase"/>
    <property type="match status" value="1"/>
</dbReference>
<evidence type="ECO:0000313" key="9">
    <source>
        <dbReference type="EMBL" id="MBK5928421.1"/>
    </source>
</evidence>
<evidence type="ECO:0000256" key="8">
    <source>
        <dbReference type="SAM" id="SignalP"/>
    </source>
</evidence>
<keyword evidence="5" id="KW-0378">Hydrolase</keyword>
<gene>
    <name evidence="9" type="ORF">CCR87_13950</name>
</gene>
<protein>
    <recommendedName>
        <fullName evidence="11">Feruloyl esterase</fullName>
    </recommendedName>
</protein>
<keyword evidence="6" id="KW-0106">Calcium</keyword>
<feature type="signal peptide" evidence="8">
    <location>
        <begin position="1"/>
        <end position="22"/>
    </location>
</feature>
<keyword evidence="4 8" id="KW-0732">Signal</keyword>
<dbReference type="Pfam" id="PF07519">
    <property type="entry name" value="Tannase"/>
    <property type="match status" value="1"/>
</dbReference>
<name>A0A934TMW6_9RHOB</name>
<dbReference type="PANTHER" id="PTHR33938">
    <property type="entry name" value="FERULOYL ESTERASE B-RELATED"/>
    <property type="match status" value="1"/>
</dbReference>
<dbReference type="PANTHER" id="PTHR33938:SF15">
    <property type="entry name" value="FERULOYL ESTERASE B-RELATED"/>
    <property type="match status" value="1"/>
</dbReference>
<proteinExistence type="inferred from homology"/>
<evidence type="ECO:0000256" key="1">
    <source>
        <dbReference type="ARBA" id="ARBA00006249"/>
    </source>
</evidence>